<dbReference type="PANTHER" id="PTHR24305">
    <property type="entry name" value="CYTOCHROME P450"/>
    <property type="match status" value="1"/>
</dbReference>
<keyword evidence="6" id="KW-0812">Transmembrane</keyword>
<keyword evidence="9" id="KW-0560">Oxidoreductase</keyword>
<accession>A0ABQ0M7B3</accession>
<evidence type="ECO:0000256" key="6">
    <source>
        <dbReference type="ARBA" id="ARBA00022692"/>
    </source>
</evidence>
<name>A0ABQ0M7B3_MYCCL</name>
<keyword evidence="14" id="KW-1185">Reference proteome</keyword>
<evidence type="ECO:0008006" key="15">
    <source>
        <dbReference type="Google" id="ProtNLM"/>
    </source>
</evidence>
<keyword evidence="7" id="KW-0479">Metal-binding</keyword>
<comment type="subcellular location">
    <subcellularLocation>
        <location evidence="2">Membrane</location>
    </subcellularLocation>
</comment>
<dbReference type="PRINTS" id="PR00465">
    <property type="entry name" value="EP450IV"/>
</dbReference>
<evidence type="ECO:0000256" key="8">
    <source>
        <dbReference type="ARBA" id="ARBA00022989"/>
    </source>
</evidence>
<dbReference type="InterPro" id="IPR050121">
    <property type="entry name" value="Cytochrome_P450_monoxygenase"/>
</dbReference>
<evidence type="ECO:0000256" key="1">
    <source>
        <dbReference type="ARBA" id="ARBA00001971"/>
    </source>
</evidence>
<evidence type="ECO:0000256" key="4">
    <source>
        <dbReference type="ARBA" id="ARBA00010617"/>
    </source>
</evidence>
<dbReference type="InterPro" id="IPR001128">
    <property type="entry name" value="Cyt_P450"/>
</dbReference>
<evidence type="ECO:0000256" key="12">
    <source>
        <dbReference type="ARBA" id="ARBA00023136"/>
    </source>
</evidence>
<dbReference type="InterPro" id="IPR036396">
    <property type="entry name" value="Cyt_P450_sf"/>
</dbReference>
<sequence>MVSVFALVVFAAAALAIVLKRRRKSSAHVQHLPGPSLSIASWIWGHELLMFQHSATEMLTIWARSFGGLFKISGALFHSDIIVATDHAAVHHIFAYSDIFASFGQEDWQRQRKLLAPAFTTESVKEMTATIYESAERLESRLTNLLLDTKGEFNVNILSYISACTLDIIGAAGLSHSFSAQTAHPSSDAVQIHETWTQLVNNGLQWLAFLAPLLIRAFPSLTKAPLPVTQSQGAIKTIVKRIAHRIIEREHAALDAQSGETEHKKKDIISILLRNRHLASPADRLTDDRIIDNIVTFTMVGHETIAGSAAFTLWELARNPKHQDRLRAEVLAYPRDLSYEELQKLEFLDAVVKEGLRVHPASPQTERVALSDHVIPLSTPIPGVGSAFHVRKGQVFVIPFSTINTNPQVWGPTGPIFDPTRWLSDRSPDAPALPHGWSGLTTFCDGPRNCVGWRLAVLELKIILATMVRSFVLFDTGARVDAKILQTLQPVVDGRGGHLPLLLLPTLMLGQSEVAKYLDQCCGDVTSMEEVLSAYVVSKYLKGSTSERVLIKMRYLIVYLRATGRRHILETAADVLKVLFLEVSLGGGRIGLLPSRTSVGKTVWNRLRRETSSVLMTDAVYGGPGPVHSFLSTSQRIPFRNENTRSAWAERYFVARQASGLVPNLHENTTAGHRATTLPLYCSRDYTENTSTAYPATSLPPYASRDYGP</sequence>
<evidence type="ECO:0000256" key="9">
    <source>
        <dbReference type="ARBA" id="ARBA00023002"/>
    </source>
</evidence>
<comment type="pathway">
    <text evidence="3">Secondary metabolite biosynthesis; terpenoid biosynthesis.</text>
</comment>
<gene>
    <name evidence="13" type="ORF">MCHLO_15571</name>
</gene>
<dbReference type="PANTHER" id="PTHR24305:SF166">
    <property type="entry name" value="CYTOCHROME P450 12A4, MITOCHONDRIAL-RELATED"/>
    <property type="match status" value="1"/>
</dbReference>
<dbReference type="Pfam" id="PF00067">
    <property type="entry name" value="p450"/>
    <property type="match status" value="1"/>
</dbReference>
<evidence type="ECO:0000256" key="11">
    <source>
        <dbReference type="ARBA" id="ARBA00023033"/>
    </source>
</evidence>
<evidence type="ECO:0000256" key="7">
    <source>
        <dbReference type="ARBA" id="ARBA00022723"/>
    </source>
</evidence>
<keyword evidence="10" id="KW-0408">Iron</keyword>
<evidence type="ECO:0000256" key="3">
    <source>
        <dbReference type="ARBA" id="ARBA00004721"/>
    </source>
</evidence>
<evidence type="ECO:0000313" key="14">
    <source>
        <dbReference type="Proteomes" id="UP000815677"/>
    </source>
</evidence>
<protein>
    <recommendedName>
        <fullName evidence="15">Cytochrome P450</fullName>
    </recommendedName>
</protein>
<dbReference type="Proteomes" id="UP000815677">
    <property type="component" value="Unassembled WGS sequence"/>
</dbReference>
<comment type="cofactor">
    <cofactor evidence="1">
        <name>heme</name>
        <dbReference type="ChEBI" id="CHEBI:30413"/>
    </cofactor>
</comment>
<evidence type="ECO:0000256" key="2">
    <source>
        <dbReference type="ARBA" id="ARBA00004370"/>
    </source>
</evidence>
<dbReference type="SUPFAM" id="SSF48264">
    <property type="entry name" value="Cytochrome P450"/>
    <property type="match status" value="1"/>
</dbReference>
<organism evidence="13 14">
    <name type="scientific">Mycena chlorophos</name>
    <name type="common">Agaric fungus</name>
    <name type="synonym">Agaricus chlorophos</name>
    <dbReference type="NCBI Taxonomy" id="658473"/>
    <lineage>
        <taxon>Eukaryota</taxon>
        <taxon>Fungi</taxon>
        <taxon>Dikarya</taxon>
        <taxon>Basidiomycota</taxon>
        <taxon>Agaricomycotina</taxon>
        <taxon>Agaricomycetes</taxon>
        <taxon>Agaricomycetidae</taxon>
        <taxon>Agaricales</taxon>
        <taxon>Marasmiineae</taxon>
        <taxon>Mycenaceae</taxon>
        <taxon>Mycena</taxon>
    </lineage>
</organism>
<proteinExistence type="inferred from homology"/>
<dbReference type="Gene3D" id="1.10.630.10">
    <property type="entry name" value="Cytochrome P450"/>
    <property type="match status" value="1"/>
</dbReference>
<evidence type="ECO:0000256" key="5">
    <source>
        <dbReference type="ARBA" id="ARBA00022617"/>
    </source>
</evidence>
<keyword evidence="8" id="KW-1133">Transmembrane helix</keyword>
<dbReference type="PRINTS" id="PR00385">
    <property type="entry name" value="P450"/>
</dbReference>
<keyword evidence="11" id="KW-0503">Monooxygenase</keyword>
<comment type="similarity">
    <text evidence="4">Belongs to the cytochrome P450 family.</text>
</comment>
<keyword evidence="12" id="KW-0472">Membrane</keyword>
<dbReference type="InterPro" id="IPR002403">
    <property type="entry name" value="Cyt_P450_E_grp-IV"/>
</dbReference>
<evidence type="ECO:0000313" key="13">
    <source>
        <dbReference type="EMBL" id="GAT59250.1"/>
    </source>
</evidence>
<dbReference type="EMBL" id="DF849833">
    <property type="protein sequence ID" value="GAT59250.1"/>
    <property type="molecule type" value="Genomic_DNA"/>
</dbReference>
<keyword evidence="5" id="KW-0349">Heme</keyword>
<reference evidence="13" key="1">
    <citation type="submission" date="2014-09" db="EMBL/GenBank/DDBJ databases">
        <title>Genome sequence of the luminous mushroom Mycena chlorophos for searching fungal bioluminescence genes.</title>
        <authorList>
            <person name="Tanaka Y."/>
            <person name="Kasuga D."/>
            <person name="Oba Y."/>
            <person name="Hase S."/>
            <person name="Sato K."/>
            <person name="Oba Y."/>
            <person name="Sakakibara Y."/>
        </authorList>
    </citation>
    <scope>NUCLEOTIDE SEQUENCE</scope>
</reference>
<evidence type="ECO:0000256" key="10">
    <source>
        <dbReference type="ARBA" id="ARBA00023004"/>
    </source>
</evidence>